<gene>
    <name evidence="1" type="ORF">U27_00676</name>
</gene>
<protein>
    <recommendedName>
        <fullName evidence="3">Lipoprotein</fullName>
    </recommendedName>
</protein>
<dbReference type="STRING" id="1499967.U27_00676"/>
<evidence type="ECO:0000313" key="2">
    <source>
        <dbReference type="Proteomes" id="UP000030661"/>
    </source>
</evidence>
<dbReference type="EMBL" id="DF820474">
    <property type="protein sequence ID" value="GAK60778.1"/>
    <property type="molecule type" value="Genomic_DNA"/>
</dbReference>
<dbReference type="PROSITE" id="PS51257">
    <property type="entry name" value="PROKAR_LIPOPROTEIN"/>
    <property type="match status" value="1"/>
</dbReference>
<evidence type="ECO:0000313" key="1">
    <source>
        <dbReference type="EMBL" id="GAK60778.1"/>
    </source>
</evidence>
<keyword evidence="2" id="KW-1185">Reference proteome</keyword>
<proteinExistence type="predicted"/>
<dbReference type="Proteomes" id="UP000030661">
    <property type="component" value="Unassembled WGS sequence"/>
</dbReference>
<evidence type="ECO:0008006" key="3">
    <source>
        <dbReference type="Google" id="ProtNLM"/>
    </source>
</evidence>
<reference evidence="1" key="1">
    <citation type="journal article" date="2015" name="PeerJ">
        <title>First genomic representation of candidate bacterial phylum KSB3 points to enhanced environmental sensing as a trigger of wastewater bulking.</title>
        <authorList>
            <person name="Sekiguchi Y."/>
            <person name="Ohashi A."/>
            <person name="Parks D.H."/>
            <person name="Yamauchi T."/>
            <person name="Tyson G.W."/>
            <person name="Hugenholtz P."/>
        </authorList>
    </citation>
    <scope>NUCLEOTIDE SEQUENCE [LARGE SCALE GENOMIC DNA]</scope>
</reference>
<dbReference type="AlphaFoldDB" id="A0A081C873"/>
<sequence>MRNSFAKYCWLVICIGVLSATSCDHHKHSTGPDNRTVLRIGQTSGGRLFQVIQEQNAENFDEIKVAIDGEHEVVLETVAGIQRTQVDSVLVLEYPGNRPLVHIEWHTFFYSLSSSTDYHYIVFVKGAVPPDFLLTGSGTFIYDGHYLFQWSKGSYQLSYANQTVSIEEQWVEGGDRDLVCYAAETKRFRAYHVEGFTETSLERCEEYSRNVSVVRQVSGPCNIDMVRAALDNTRWTATPMTPDDVLKKCQPRNSY</sequence>
<name>A0A081C873_VECG1</name>
<organism evidence="1">
    <name type="scientific">Vecturithrix granuli</name>
    <dbReference type="NCBI Taxonomy" id="1499967"/>
    <lineage>
        <taxon>Bacteria</taxon>
        <taxon>Candidatus Moduliflexota</taxon>
        <taxon>Candidatus Vecturitrichia</taxon>
        <taxon>Candidatus Vecturitrichales</taxon>
        <taxon>Candidatus Vecturitrichaceae</taxon>
        <taxon>Candidatus Vecturithrix</taxon>
    </lineage>
</organism>
<accession>A0A081C873</accession>
<dbReference type="HOGENOM" id="CLU_1088441_0_0_0"/>